<keyword evidence="3 7" id="KW-0489">Methyltransferase</keyword>
<reference evidence="7 8" key="1">
    <citation type="journal article" date="2007" name="Int. J. Syst. Evol. Microbiol.">
        <title>Natronorubrum sulfidifaciens sp. nov., an extremely haloalkaliphilic archaeon isolated from Aiding salt lake in Xin-Jiang, China.</title>
        <authorList>
            <person name="Cui H.L."/>
            <person name="Tohty D."/>
            <person name="Liu H.C."/>
            <person name="Liu S.J."/>
            <person name="Oren A."/>
            <person name="Zhou P.J."/>
        </authorList>
    </citation>
    <scope>NUCLEOTIDE SEQUENCE [LARGE SCALE GENOMIC DNA]</scope>
    <source>
        <strain evidence="7 8">7-3</strain>
        <plasmid evidence="7">unnamed1</plasmid>
    </source>
</reference>
<accession>A0A5P9P801</accession>
<dbReference type="Proteomes" id="UP000326170">
    <property type="component" value="Plasmid unnamed1"/>
</dbReference>
<dbReference type="EC" id="2.1.1.72" evidence="2"/>
<evidence type="ECO:0000256" key="5">
    <source>
        <dbReference type="ARBA" id="ARBA00022691"/>
    </source>
</evidence>
<dbReference type="Pfam" id="PF02086">
    <property type="entry name" value="MethyltransfD12"/>
    <property type="match status" value="1"/>
</dbReference>
<dbReference type="PIRSF" id="PIRSF000398">
    <property type="entry name" value="M_m6A_EcoRV"/>
    <property type="match status" value="1"/>
</dbReference>
<evidence type="ECO:0000256" key="3">
    <source>
        <dbReference type="ARBA" id="ARBA00022603"/>
    </source>
</evidence>
<dbReference type="RefSeq" id="WP_152943816.1">
    <property type="nucleotide sequence ID" value="NZ_CP045489.1"/>
</dbReference>
<dbReference type="SUPFAM" id="SSF53335">
    <property type="entry name" value="S-adenosyl-L-methionine-dependent methyltransferases"/>
    <property type="match status" value="1"/>
</dbReference>
<gene>
    <name evidence="7" type="ORF">GCU68_17065</name>
</gene>
<dbReference type="GO" id="GO:0043565">
    <property type="term" value="F:sequence-specific DNA binding"/>
    <property type="evidence" value="ECO:0007669"/>
    <property type="project" value="TreeGrafter"/>
</dbReference>
<dbReference type="GO" id="GO:0009007">
    <property type="term" value="F:site-specific DNA-methyltransferase (adenine-specific) activity"/>
    <property type="evidence" value="ECO:0007669"/>
    <property type="project" value="UniProtKB-EC"/>
</dbReference>
<keyword evidence="5" id="KW-0949">S-adenosyl-L-methionine</keyword>
<evidence type="ECO:0000256" key="4">
    <source>
        <dbReference type="ARBA" id="ARBA00022679"/>
    </source>
</evidence>
<evidence type="ECO:0000313" key="7">
    <source>
        <dbReference type="EMBL" id="QFU84289.1"/>
    </source>
</evidence>
<dbReference type="GO" id="GO:1904047">
    <property type="term" value="F:S-adenosyl-L-methionine binding"/>
    <property type="evidence" value="ECO:0007669"/>
    <property type="project" value="TreeGrafter"/>
</dbReference>
<evidence type="ECO:0000256" key="6">
    <source>
        <dbReference type="ARBA" id="ARBA00047942"/>
    </source>
</evidence>
<protein>
    <recommendedName>
        <fullName evidence="2">site-specific DNA-methyltransferase (adenine-specific)</fullName>
        <ecNumber evidence="2">2.1.1.72</ecNumber>
    </recommendedName>
</protein>
<organism evidence="7 8">
    <name type="scientific">Natronorubrum aibiense</name>
    <dbReference type="NCBI Taxonomy" id="348826"/>
    <lineage>
        <taxon>Archaea</taxon>
        <taxon>Methanobacteriati</taxon>
        <taxon>Methanobacteriota</taxon>
        <taxon>Stenosarchaea group</taxon>
        <taxon>Halobacteria</taxon>
        <taxon>Halobacteriales</taxon>
        <taxon>Natrialbaceae</taxon>
        <taxon>Natronorubrum</taxon>
    </lineage>
</organism>
<dbReference type="Gene3D" id="1.10.1020.10">
    <property type="entry name" value="Adenine-specific Methyltransferase, Domain 2"/>
    <property type="match status" value="1"/>
</dbReference>
<dbReference type="PANTHER" id="PTHR30481">
    <property type="entry name" value="DNA ADENINE METHYLASE"/>
    <property type="match status" value="1"/>
</dbReference>
<evidence type="ECO:0000256" key="2">
    <source>
        <dbReference type="ARBA" id="ARBA00011900"/>
    </source>
</evidence>
<name>A0A5P9P801_9EURY</name>
<dbReference type="KEGG" id="nas:GCU68_17065"/>
<dbReference type="AlphaFoldDB" id="A0A5P9P801"/>
<dbReference type="InterPro" id="IPR012263">
    <property type="entry name" value="M_m6A_EcoRV"/>
</dbReference>
<evidence type="ECO:0000256" key="1">
    <source>
        <dbReference type="ARBA" id="ARBA00006594"/>
    </source>
</evidence>
<dbReference type="Gene3D" id="3.40.50.150">
    <property type="entry name" value="Vaccinia Virus protein VP39"/>
    <property type="match status" value="1"/>
</dbReference>
<comment type="similarity">
    <text evidence="1">Belongs to the N(4)/N(6)-methyltransferase family.</text>
</comment>
<keyword evidence="8" id="KW-1185">Reference proteome</keyword>
<dbReference type="PROSITE" id="PS00092">
    <property type="entry name" value="N6_MTASE"/>
    <property type="match status" value="1"/>
</dbReference>
<dbReference type="InterPro" id="IPR002052">
    <property type="entry name" value="DNA_methylase_N6_adenine_CS"/>
</dbReference>
<dbReference type="GeneID" id="42302790"/>
<proteinExistence type="inferred from homology"/>
<dbReference type="PANTHER" id="PTHR30481:SF3">
    <property type="entry name" value="DNA ADENINE METHYLASE"/>
    <property type="match status" value="1"/>
</dbReference>
<dbReference type="REBASE" id="368490">
    <property type="entry name" value="M2.Nai73ORF17055P"/>
</dbReference>
<dbReference type="EMBL" id="CP045489">
    <property type="protein sequence ID" value="QFU84289.1"/>
    <property type="molecule type" value="Genomic_DNA"/>
</dbReference>
<comment type="catalytic activity">
    <reaction evidence="6">
        <text>a 2'-deoxyadenosine in DNA + S-adenosyl-L-methionine = an N(6)-methyl-2'-deoxyadenosine in DNA + S-adenosyl-L-homocysteine + H(+)</text>
        <dbReference type="Rhea" id="RHEA:15197"/>
        <dbReference type="Rhea" id="RHEA-COMP:12418"/>
        <dbReference type="Rhea" id="RHEA-COMP:12419"/>
        <dbReference type="ChEBI" id="CHEBI:15378"/>
        <dbReference type="ChEBI" id="CHEBI:57856"/>
        <dbReference type="ChEBI" id="CHEBI:59789"/>
        <dbReference type="ChEBI" id="CHEBI:90615"/>
        <dbReference type="ChEBI" id="CHEBI:90616"/>
        <dbReference type="EC" id="2.1.1.72"/>
    </reaction>
</comment>
<geneLocation type="plasmid" evidence="7 8">
    <name>unnamed1</name>
</geneLocation>
<dbReference type="GO" id="GO:0032259">
    <property type="term" value="P:methylation"/>
    <property type="evidence" value="ECO:0007669"/>
    <property type="project" value="UniProtKB-KW"/>
</dbReference>
<dbReference type="GO" id="GO:0006298">
    <property type="term" value="P:mismatch repair"/>
    <property type="evidence" value="ECO:0007669"/>
    <property type="project" value="TreeGrafter"/>
</dbReference>
<dbReference type="PRINTS" id="PR00505">
    <property type="entry name" value="D12N6MTFRASE"/>
</dbReference>
<dbReference type="GO" id="GO:0009307">
    <property type="term" value="P:DNA restriction-modification system"/>
    <property type="evidence" value="ECO:0007669"/>
    <property type="project" value="InterPro"/>
</dbReference>
<dbReference type="InterPro" id="IPR012327">
    <property type="entry name" value="MeTrfase_D12"/>
</dbReference>
<sequence length="295" mass="33795">MAKPVLKWAGGKRQMLDEILPRVPSENRFDRYFEPFVGGGALFFELEPSNAYLSDVNSRLVNFYTQVQQRPEELIGVISELIRKHSEELYYERRTEFNEIPQNAKCPDLLLRQAGLFYYLNQTCFNGLYRENEEGDFNVPYGRQKTDPSVQPDQIRQAHKALQSATIKSGDFMRIEEMVTDNDLVYFDPPYQKLSGGSNFSQYNKKGYASEEQDDLRNLAVRLHKKGARVLITNSISAKSLYTANKIPDPFRVVDVTAERAINSDSAHRTVASEIIVTNISPFELTDTDTLPFLQ</sequence>
<dbReference type="OrthoDB" id="372040at2157"/>
<evidence type="ECO:0000313" key="8">
    <source>
        <dbReference type="Proteomes" id="UP000326170"/>
    </source>
</evidence>
<keyword evidence="4 7" id="KW-0808">Transferase</keyword>
<dbReference type="InterPro" id="IPR023095">
    <property type="entry name" value="Ade_MeTrfase_dom_2"/>
</dbReference>
<dbReference type="InterPro" id="IPR029063">
    <property type="entry name" value="SAM-dependent_MTases_sf"/>
</dbReference>
<keyword evidence="7" id="KW-0614">Plasmid</keyword>
<dbReference type="NCBIfam" id="TIGR00571">
    <property type="entry name" value="dam"/>
    <property type="match status" value="1"/>
</dbReference>